<dbReference type="PANTHER" id="PTHR43054:SF1">
    <property type="entry name" value="SCYLLO-INOSITOL 2-DEHYDROGENASE (NADP(+)) IOLU"/>
    <property type="match status" value="1"/>
</dbReference>
<dbReference type="SUPFAM" id="SSF55347">
    <property type="entry name" value="Glyceraldehyde-3-phosphate dehydrogenase-like, C-terminal domain"/>
    <property type="match status" value="1"/>
</dbReference>
<evidence type="ECO:0000259" key="2">
    <source>
        <dbReference type="Pfam" id="PF22725"/>
    </source>
</evidence>
<dbReference type="Gene3D" id="3.30.360.10">
    <property type="entry name" value="Dihydrodipicolinate Reductase, domain 2"/>
    <property type="match status" value="1"/>
</dbReference>
<evidence type="ECO:0000259" key="1">
    <source>
        <dbReference type="Pfam" id="PF01408"/>
    </source>
</evidence>
<dbReference type="PANTHER" id="PTHR43054">
    <property type="match status" value="1"/>
</dbReference>
<dbReference type="Proteomes" id="UP000768567">
    <property type="component" value="Unassembled WGS sequence"/>
</dbReference>
<evidence type="ECO:0000313" key="3">
    <source>
        <dbReference type="EMBL" id="MBE5037322.1"/>
    </source>
</evidence>
<dbReference type="Pfam" id="PF22725">
    <property type="entry name" value="GFO_IDH_MocA_C3"/>
    <property type="match status" value="1"/>
</dbReference>
<dbReference type="Pfam" id="PF01408">
    <property type="entry name" value="GFO_IDH_MocA"/>
    <property type="match status" value="1"/>
</dbReference>
<feature type="domain" description="Gfo/Idh/MocA-like oxidoreductase N-terminal" evidence="1">
    <location>
        <begin position="6"/>
        <end position="122"/>
    </location>
</feature>
<dbReference type="InterPro" id="IPR055170">
    <property type="entry name" value="GFO_IDH_MocA-like_dom"/>
</dbReference>
<dbReference type="EMBL" id="JADCKC010000002">
    <property type="protein sequence ID" value="MBE5037322.1"/>
    <property type="molecule type" value="Genomic_DNA"/>
</dbReference>
<protein>
    <submittedName>
        <fullName evidence="3">Gfo/Idh/MocA family oxidoreductase</fullName>
    </submittedName>
</protein>
<dbReference type="RefSeq" id="WP_193500615.1">
    <property type="nucleotide sequence ID" value="NZ_JADCKC010000002.1"/>
</dbReference>
<evidence type="ECO:0000313" key="4">
    <source>
        <dbReference type="Proteomes" id="UP000768567"/>
    </source>
</evidence>
<comment type="caution">
    <text evidence="3">The sequence shown here is derived from an EMBL/GenBank/DDBJ whole genome shotgun (WGS) entry which is preliminary data.</text>
</comment>
<feature type="domain" description="GFO/IDH/MocA-like oxidoreductase" evidence="2">
    <location>
        <begin position="143"/>
        <end position="252"/>
    </location>
</feature>
<accession>A0ABR9R2D8</accession>
<reference evidence="3 4" key="1">
    <citation type="submission" date="2020-10" db="EMBL/GenBank/DDBJ databases">
        <title>ChiBAC.</title>
        <authorList>
            <person name="Zenner C."/>
            <person name="Hitch T.C.A."/>
            <person name="Clavel T."/>
        </authorList>
    </citation>
    <scope>NUCLEOTIDE SEQUENCE [LARGE SCALE GENOMIC DNA]</scope>
    <source>
        <strain evidence="3 4">DSM 109015</strain>
    </source>
</reference>
<sequence>MDKRMKLAVISTSRIVAEFLQHLDEMPELSVCALCCRPQSRPKAEQWAAQYGIPNLYTDEAELLAAGGFDAVYIGTANHLHYDTARRVMEAGYSVILEKPFTPTVAEARALFALADEKQVFLLEAITTPYLPAYRFLQEQLDAIGPVRGAMASFCARSRRYDDYLQGIWNTTFDPACAGGALYDMNVYNLHYLWGLLGSPVQCTYHPTRGREGIDTAGLAVLQYPEFAAACLAAKDSDGECGCVIQGTEGRLVLHGGTNALEEVYSITRSHRNGGVRTDAPRADRHRMAYEFAAFARILAEQDRQAEAQARRRTLAVMDMIDALRANTCG</sequence>
<dbReference type="InterPro" id="IPR036291">
    <property type="entry name" value="NAD(P)-bd_dom_sf"/>
</dbReference>
<dbReference type="SUPFAM" id="SSF51735">
    <property type="entry name" value="NAD(P)-binding Rossmann-fold domains"/>
    <property type="match status" value="1"/>
</dbReference>
<dbReference type="InterPro" id="IPR000683">
    <property type="entry name" value="Gfo/Idh/MocA-like_OxRdtase_N"/>
</dbReference>
<keyword evidence="4" id="KW-1185">Reference proteome</keyword>
<name>A0ABR9R2D8_9FIRM</name>
<organism evidence="3 4">
    <name type="scientific">Gemmiger gallinarum</name>
    <dbReference type="NCBI Taxonomy" id="2779354"/>
    <lineage>
        <taxon>Bacteria</taxon>
        <taxon>Bacillati</taxon>
        <taxon>Bacillota</taxon>
        <taxon>Clostridia</taxon>
        <taxon>Eubacteriales</taxon>
        <taxon>Gemmiger</taxon>
    </lineage>
</organism>
<dbReference type="Gene3D" id="3.40.50.720">
    <property type="entry name" value="NAD(P)-binding Rossmann-like Domain"/>
    <property type="match status" value="1"/>
</dbReference>
<proteinExistence type="predicted"/>
<gene>
    <name evidence="3" type="ORF">INF35_05970</name>
</gene>